<dbReference type="GO" id="GO:0032259">
    <property type="term" value="P:methylation"/>
    <property type="evidence" value="ECO:0007669"/>
    <property type="project" value="UniProtKB-KW"/>
</dbReference>
<evidence type="ECO:0000313" key="2">
    <source>
        <dbReference type="Proteomes" id="UP000754710"/>
    </source>
</evidence>
<dbReference type="InterPro" id="IPR029063">
    <property type="entry name" value="SAM-dependent_MTases_sf"/>
</dbReference>
<keyword evidence="2" id="KW-1185">Reference proteome</keyword>
<evidence type="ECO:0000313" key="1">
    <source>
        <dbReference type="EMBL" id="MBY9076427.1"/>
    </source>
</evidence>
<dbReference type="SUPFAM" id="SSF53335">
    <property type="entry name" value="S-adenosyl-L-methionine-dependent methyltransferases"/>
    <property type="match status" value="1"/>
</dbReference>
<keyword evidence="1" id="KW-0489">Methyltransferase</keyword>
<gene>
    <name evidence="1" type="ORF">K1X13_16455</name>
</gene>
<reference evidence="1 2" key="1">
    <citation type="submission" date="2021-08" db="EMBL/GenBank/DDBJ databases">
        <title>Nocardioides bacterium WL0053 sp. nov., isolated from the sediment.</title>
        <authorList>
            <person name="Wang L."/>
            <person name="Zhang D."/>
            <person name="Zhang A."/>
        </authorList>
    </citation>
    <scope>NUCLEOTIDE SEQUENCE [LARGE SCALE GENOMIC DNA]</scope>
    <source>
        <strain evidence="1 2">WL0053</strain>
    </source>
</reference>
<sequence>MAGCCDPRGCQEMFGEGFARRMAKRYRRRGLDAAAGRLVDFLAGDGLDGATVLEVGGGVGEIGLELLRRGAASVTNVELSTAYDLEARRLAEQLGVADRVQRRIVDVAAAPDAVGPADLVVLHRVVCCYPDYERLLGAAADLCRSRLAFSHPPRDLGSRAVVATQNALFALWGKEFRTFAHPPEAMVAVVASRGLKPVYAHPGWIWHVEGLAR</sequence>
<dbReference type="Pfam" id="PF13489">
    <property type="entry name" value="Methyltransf_23"/>
    <property type="match status" value="1"/>
</dbReference>
<organism evidence="1 2">
    <name type="scientific">Nocardioides jiangsuensis</name>
    <dbReference type="NCBI Taxonomy" id="2866161"/>
    <lineage>
        <taxon>Bacteria</taxon>
        <taxon>Bacillati</taxon>
        <taxon>Actinomycetota</taxon>
        <taxon>Actinomycetes</taxon>
        <taxon>Propionibacteriales</taxon>
        <taxon>Nocardioidaceae</taxon>
        <taxon>Nocardioides</taxon>
    </lineage>
</organism>
<dbReference type="EMBL" id="JAIEZQ010000003">
    <property type="protein sequence ID" value="MBY9076427.1"/>
    <property type="molecule type" value="Genomic_DNA"/>
</dbReference>
<keyword evidence="1" id="KW-0808">Transferase</keyword>
<dbReference type="GO" id="GO:0008168">
    <property type="term" value="F:methyltransferase activity"/>
    <property type="evidence" value="ECO:0007669"/>
    <property type="project" value="UniProtKB-KW"/>
</dbReference>
<name>A0ABS7RN10_9ACTN</name>
<dbReference type="Gene3D" id="3.40.50.150">
    <property type="entry name" value="Vaccinia Virus protein VP39"/>
    <property type="match status" value="1"/>
</dbReference>
<comment type="caution">
    <text evidence="1">The sequence shown here is derived from an EMBL/GenBank/DDBJ whole genome shotgun (WGS) entry which is preliminary data.</text>
</comment>
<protein>
    <submittedName>
        <fullName evidence="1">Methyltransferase domain-containing protein</fullName>
    </submittedName>
</protein>
<dbReference type="RefSeq" id="WP_221026232.1">
    <property type="nucleotide sequence ID" value="NZ_JAIEZQ010000003.1"/>
</dbReference>
<proteinExistence type="predicted"/>
<accession>A0ABS7RN10</accession>
<dbReference type="Proteomes" id="UP000754710">
    <property type="component" value="Unassembled WGS sequence"/>
</dbReference>